<dbReference type="EMBL" id="UGQM01000001">
    <property type="protein sequence ID" value="STZ46388.1"/>
    <property type="molecule type" value="Genomic_DNA"/>
</dbReference>
<name>A0A378SWC0_9MYCO</name>
<accession>A0A378SWC0</accession>
<protein>
    <submittedName>
        <fullName evidence="1">Uncharacterized protein</fullName>
    </submittedName>
</protein>
<gene>
    <name evidence="1" type="ORF">NCTC10742_05659</name>
</gene>
<organism evidence="1 2">
    <name type="scientific">Mycolicibacterium gilvum</name>
    <dbReference type="NCBI Taxonomy" id="1804"/>
    <lineage>
        <taxon>Bacteria</taxon>
        <taxon>Bacillati</taxon>
        <taxon>Actinomycetota</taxon>
        <taxon>Actinomycetes</taxon>
        <taxon>Mycobacteriales</taxon>
        <taxon>Mycobacteriaceae</taxon>
        <taxon>Mycolicibacterium</taxon>
    </lineage>
</organism>
<reference evidence="1 2" key="1">
    <citation type="submission" date="2018-06" db="EMBL/GenBank/DDBJ databases">
        <authorList>
            <consortium name="Pathogen Informatics"/>
            <person name="Doyle S."/>
        </authorList>
    </citation>
    <scope>NUCLEOTIDE SEQUENCE [LARGE SCALE GENOMIC DNA]</scope>
    <source>
        <strain evidence="1 2">NCTC10742</strain>
    </source>
</reference>
<evidence type="ECO:0000313" key="2">
    <source>
        <dbReference type="Proteomes" id="UP000254291"/>
    </source>
</evidence>
<proteinExistence type="predicted"/>
<dbReference type="AlphaFoldDB" id="A0A378SWC0"/>
<sequence length="108" mass="12036">MVAAHFADQRLDIGRDPARAGMRATRLIGQSLQATGLIPFTPRRDRLPRDAVPFGYLTNGCAVVDFSDSAQTDLDRDTCRNIGIRFRNLWIDHRQTVAGTGYPSTMSR</sequence>
<evidence type="ECO:0000313" key="1">
    <source>
        <dbReference type="EMBL" id="STZ46388.1"/>
    </source>
</evidence>
<dbReference type="Proteomes" id="UP000254291">
    <property type="component" value="Unassembled WGS sequence"/>
</dbReference>